<evidence type="ECO:0000313" key="2">
    <source>
        <dbReference type="EMBL" id="GAA4554970.1"/>
    </source>
</evidence>
<dbReference type="Proteomes" id="UP001501598">
    <property type="component" value="Unassembled WGS sequence"/>
</dbReference>
<evidence type="ECO:0000256" key="1">
    <source>
        <dbReference type="SAM" id="MobiDB-lite"/>
    </source>
</evidence>
<organism evidence="2 3">
    <name type="scientific">Pseudonocardia xishanensis</name>
    <dbReference type="NCBI Taxonomy" id="630995"/>
    <lineage>
        <taxon>Bacteria</taxon>
        <taxon>Bacillati</taxon>
        <taxon>Actinomycetota</taxon>
        <taxon>Actinomycetes</taxon>
        <taxon>Pseudonocardiales</taxon>
        <taxon>Pseudonocardiaceae</taxon>
        <taxon>Pseudonocardia</taxon>
    </lineage>
</organism>
<protein>
    <submittedName>
        <fullName evidence="2">Uncharacterized protein</fullName>
    </submittedName>
</protein>
<reference evidence="3" key="1">
    <citation type="journal article" date="2019" name="Int. J. Syst. Evol. Microbiol.">
        <title>The Global Catalogue of Microorganisms (GCM) 10K type strain sequencing project: providing services to taxonomists for standard genome sequencing and annotation.</title>
        <authorList>
            <consortium name="The Broad Institute Genomics Platform"/>
            <consortium name="The Broad Institute Genome Sequencing Center for Infectious Disease"/>
            <person name="Wu L."/>
            <person name="Ma J."/>
        </authorList>
    </citation>
    <scope>NUCLEOTIDE SEQUENCE [LARGE SCALE GENOMIC DNA]</scope>
    <source>
        <strain evidence="3">JCM 17906</strain>
    </source>
</reference>
<gene>
    <name evidence="2" type="ORF">GCM10023175_54410</name>
</gene>
<keyword evidence="3" id="KW-1185">Reference proteome</keyword>
<proteinExistence type="predicted"/>
<feature type="region of interest" description="Disordered" evidence="1">
    <location>
        <begin position="1"/>
        <end position="35"/>
    </location>
</feature>
<evidence type="ECO:0000313" key="3">
    <source>
        <dbReference type="Proteomes" id="UP001501598"/>
    </source>
</evidence>
<dbReference type="EMBL" id="BAABGT010000088">
    <property type="protein sequence ID" value="GAA4554970.1"/>
    <property type="molecule type" value="Genomic_DNA"/>
</dbReference>
<comment type="caution">
    <text evidence="2">The sequence shown here is derived from an EMBL/GenBank/DDBJ whole genome shotgun (WGS) entry which is preliminary data.</text>
</comment>
<accession>A0ABP8RZW3</accession>
<sequence length="94" mass="9762">MSAGRATISVDRGSSPLPIPVFDGGSPGGEAAELGDEQNRAVAVECGARGQALKPDTVVRSVDRAPRTSDSAHPVADITFVEQNQPTPGRMEFT</sequence>
<name>A0ABP8RZW3_9PSEU</name>